<evidence type="ECO:0000313" key="2">
    <source>
        <dbReference type="EMBL" id="JAH97888.1"/>
    </source>
</evidence>
<keyword evidence="1" id="KW-1133">Transmembrane helix</keyword>
<protein>
    <submittedName>
        <fullName evidence="2">Uncharacterized protein</fullName>
    </submittedName>
</protein>
<keyword evidence="1" id="KW-0812">Transmembrane</keyword>
<feature type="transmembrane region" description="Helical" evidence="1">
    <location>
        <begin position="73"/>
        <end position="94"/>
    </location>
</feature>
<dbReference type="AlphaFoldDB" id="A0A0E9X872"/>
<reference evidence="2" key="2">
    <citation type="journal article" date="2015" name="Fish Shellfish Immunol.">
        <title>Early steps in the European eel (Anguilla anguilla)-Vibrio vulnificus interaction in the gills: Role of the RtxA13 toxin.</title>
        <authorList>
            <person name="Callol A."/>
            <person name="Pajuelo D."/>
            <person name="Ebbesson L."/>
            <person name="Teles M."/>
            <person name="MacKenzie S."/>
            <person name="Amaro C."/>
        </authorList>
    </citation>
    <scope>NUCLEOTIDE SEQUENCE</scope>
</reference>
<sequence length="158" mass="18383">MPFVLYALHCLLPDQQWNIGISNTSLSNVMVFCQIKKHAFLFFLFLVCLFVFFPPSKKIPKQEYMGGRGCSICLFSTHRFLWFLFFLLSGGVAFPQDPLTRAPNHRVPKRNRFKYSALPKKKMKKKNILKGIPSRSELKCMLCFKKNTDKLLMLLKNA</sequence>
<proteinExistence type="predicted"/>
<name>A0A0E9X872_ANGAN</name>
<accession>A0A0E9X872</accession>
<reference evidence="2" key="1">
    <citation type="submission" date="2014-11" db="EMBL/GenBank/DDBJ databases">
        <authorList>
            <person name="Amaro Gonzalez C."/>
        </authorList>
    </citation>
    <scope>NUCLEOTIDE SEQUENCE</scope>
</reference>
<dbReference type="EMBL" id="GBXM01010689">
    <property type="protein sequence ID" value="JAH97888.1"/>
    <property type="molecule type" value="Transcribed_RNA"/>
</dbReference>
<keyword evidence="1" id="KW-0472">Membrane</keyword>
<organism evidence="2">
    <name type="scientific">Anguilla anguilla</name>
    <name type="common">European freshwater eel</name>
    <name type="synonym">Muraena anguilla</name>
    <dbReference type="NCBI Taxonomy" id="7936"/>
    <lineage>
        <taxon>Eukaryota</taxon>
        <taxon>Metazoa</taxon>
        <taxon>Chordata</taxon>
        <taxon>Craniata</taxon>
        <taxon>Vertebrata</taxon>
        <taxon>Euteleostomi</taxon>
        <taxon>Actinopterygii</taxon>
        <taxon>Neopterygii</taxon>
        <taxon>Teleostei</taxon>
        <taxon>Anguilliformes</taxon>
        <taxon>Anguillidae</taxon>
        <taxon>Anguilla</taxon>
    </lineage>
</organism>
<feature type="transmembrane region" description="Helical" evidence="1">
    <location>
        <begin position="35"/>
        <end position="53"/>
    </location>
</feature>
<evidence type="ECO:0000256" key="1">
    <source>
        <dbReference type="SAM" id="Phobius"/>
    </source>
</evidence>